<dbReference type="OrthoDB" id="4227184at2759"/>
<feature type="region of interest" description="Disordered" evidence="1">
    <location>
        <begin position="1"/>
        <end position="39"/>
    </location>
</feature>
<evidence type="ECO:0000313" key="4">
    <source>
        <dbReference type="Proteomes" id="UP000038010"/>
    </source>
</evidence>
<dbReference type="Proteomes" id="UP000038010">
    <property type="component" value="Unassembled WGS sequence"/>
</dbReference>
<dbReference type="GeneID" id="28731963"/>
<evidence type="ECO:0000256" key="1">
    <source>
        <dbReference type="SAM" id="MobiDB-lite"/>
    </source>
</evidence>
<comment type="caution">
    <text evidence="3">The sequence shown here is derived from an EMBL/GenBank/DDBJ whole genome shotgun (WGS) entry which is preliminary data.</text>
</comment>
<accession>A0A0N0NM55</accession>
<feature type="compositionally biased region" description="Polar residues" evidence="1">
    <location>
        <begin position="27"/>
        <end position="36"/>
    </location>
</feature>
<name>A0A0N0NM55_9EURO</name>
<organism evidence="3 4">
    <name type="scientific">Cyphellophora attinorum</name>
    <dbReference type="NCBI Taxonomy" id="1664694"/>
    <lineage>
        <taxon>Eukaryota</taxon>
        <taxon>Fungi</taxon>
        <taxon>Dikarya</taxon>
        <taxon>Ascomycota</taxon>
        <taxon>Pezizomycotina</taxon>
        <taxon>Eurotiomycetes</taxon>
        <taxon>Chaetothyriomycetidae</taxon>
        <taxon>Chaetothyriales</taxon>
        <taxon>Cyphellophoraceae</taxon>
        <taxon>Cyphellophora</taxon>
    </lineage>
</organism>
<dbReference type="InterPro" id="IPR032675">
    <property type="entry name" value="LRR_dom_sf"/>
</dbReference>
<dbReference type="VEuPathDB" id="FungiDB:AB675_11254"/>
<reference evidence="3 4" key="1">
    <citation type="submission" date="2015-06" db="EMBL/GenBank/DDBJ databases">
        <title>Draft genome of the ant-associated black yeast Phialophora attae CBS 131958.</title>
        <authorList>
            <person name="Moreno L.F."/>
            <person name="Stielow B.J."/>
            <person name="de Hoog S."/>
            <person name="Vicente V.A."/>
            <person name="Weiss V.A."/>
            <person name="de Vries M."/>
            <person name="Cruz L.M."/>
            <person name="Souza E.M."/>
        </authorList>
    </citation>
    <scope>NUCLEOTIDE SEQUENCE [LARGE SCALE GENOMIC DNA]</scope>
    <source>
        <strain evidence="3 4">CBS 131958</strain>
    </source>
</reference>
<dbReference type="SUPFAM" id="SSF52047">
    <property type="entry name" value="RNI-like"/>
    <property type="match status" value="1"/>
</dbReference>
<dbReference type="InterPro" id="IPR001810">
    <property type="entry name" value="F-box_dom"/>
</dbReference>
<proteinExistence type="predicted"/>
<dbReference type="PROSITE" id="PS50181">
    <property type="entry name" value="FBOX"/>
    <property type="match status" value="1"/>
</dbReference>
<gene>
    <name evidence="3" type="ORF">AB675_11254</name>
</gene>
<dbReference type="RefSeq" id="XP_017999921.1">
    <property type="nucleotide sequence ID" value="XM_018140083.1"/>
</dbReference>
<evidence type="ECO:0000259" key="2">
    <source>
        <dbReference type="PROSITE" id="PS50181"/>
    </source>
</evidence>
<dbReference type="Gene3D" id="3.80.10.10">
    <property type="entry name" value="Ribonuclease Inhibitor"/>
    <property type="match status" value="1"/>
</dbReference>
<protein>
    <recommendedName>
        <fullName evidence="2">F-box domain-containing protein</fullName>
    </recommendedName>
</protein>
<evidence type="ECO:0000313" key="3">
    <source>
        <dbReference type="EMBL" id="KPI39958.1"/>
    </source>
</evidence>
<sequence length="621" mass="69789">MPTDTNYDAGQPVAGLGKTESEISVVRQRSNQSSEQRPFIPEPVTFDYIGVGQIRNEISGQESRRQSGFKSQSKSRHPIPFAEVKGDSSFAVSDSLLFNVLPLEILTMVIDFLPIEVLEVLASVSRDCYILARTRLFEKLDLGSHPAGLDILGYLHKQTFESRSRMNTLYLGNCVRRLTVSTLSRRWSLHTVINVYLPKVLNVIQYGLPNLDSLKWSQPVTLTASAWQILLESPIRRLKLYNILINASTFDQLRGLPPAAGRSLEELHIGWDVEPKRGVLFCYNCAIELLIRCAPKLTTLVWHGSSYSPARYGGELRKAGPLTPMFNLRSLALNGVYIQTPEDIAALMGPTKTSKLAHLSLNQVNEAVIRRLRLLGRLPMLQSFVWGQDSYTAPLCVDFLSQNPQIEFLSLKYCPKSLIDDVVLPLLATDFRRLRSLELRYDRYDNSSSTLSDAALTRISQLISLTQLHVEIGPPTPTYGLATWMLDHDKIRACVEQLPKLKTLALSGDTYDPHNTGLRFVQENYYYRSFTHGTNGWESHDRSPSFESTHLERMLKQGNEYVSIRNQSGPKLDFVYCGQIPMRVETGSAGCSAVPATNGRDSLTQFLRKTFRTGNALNPSE</sequence>
<keyword evidence="4" id="KW-1185">Reference proteome</keyword>
<dbReference type="AlphaFoldDB" id="A0A0N0NM55"/>
<feature type="domain" description="F-box" evidence="2">
    <location>
        <begin position="95"/>
        <end position="140"/>
    </location>
</feature>
<dbReference type="EMBL" id="LFJN01000013">
    <property type="protein sequence ID" value="KPI39958.1"/>
    <property type="molecule type" value="Genomic_DNA"/>
</dbReference>